<dbReference type="AlphaFoldDB" id="U5D808"/>
<feature type="region of interest" description="Disordered" evidence="11">
    <location>
        <begin position="1"/>
        <end position="20"/>
    </location>
</feature>
<dbReference type="GO" id="GO:0000139">
    <property type="term" value="C:Golgi membrane"/>
    <property type="evidence" value="ECO:0007669"/>
    <property type="project" value="UniProtKB-SubCell"/>
</dbReference>
<keyword evidence="5" id="KW-0812">Transmembrane</keyword>
<evidence type="ECO:0000256" key="7">
    <source>
        <dbReference type="ARBA" id="ARBA00022989"/>
    </source>
</evidence>
<evidence type="ECO:0000256" key="3">
    <source>
        <dbReference type="ARBA" id="ARBA00022676"/>
    </source>
</evidence>
<dbReference type="GO" id="GO:0008378">
    <property type="term" value="F:galactosyltransferase activity"/>
    <property type="evidence" value="ECO:0000318"/>
    <property type="project" value="GO_Central"/>
</dbReference>
<evidence type="ECO:0000256" key="6">
    <source>
        <dbReference type="ARBA" id="ARBA00022968"/>
    </source>
</evidence>
<dbReference type="OMA" id="YRAHNLV"/>
<dbReference type="FunFam" id="3.90.550.10:FF:000127">
    <property type="entry name" value="Probable glycosyltransferase 7"/>
    <property type="match status" value="1"/>
</dbReference>
<protein>
    <recommendedName>
        <fullName evidence="14">Glycosyltransferase 7</fullName>
    </recommendedName>
</protein>
<keyword evidence="7" id="KW-1133">Transmembrane helix</keyword>
<keyword evidence="13" id="KW-1185">Reference proteome</keyword>
<evidence type="ECO:0008006" key="14">
    <source>
        <dbReference type="Google" id="ProtNLM"/>
    </source>
</evidence>
<evidence type="ECO:0000256" key="4">
    <source>
        <dbReference type="ARBA" id="ARBA00022679"/>
    </source>
</evidence>
<evidence type="ECO:0000256" key="1">
    <source>
        <dbReference type="ARBA" id="ARBA00004323"/>
    </source>
</evidence>
<dbReference type="PANTHER" id="PTHR31311:SF3">
    <property type="entry name" value="GLYCOSYLTRANSFERASE 7-RELATED"/>
    <property type="match status" value="1"/>
</dbReference>
<evidence type="ECO:0000256" key="8">
    <source>
        <dbReference type="ARBA" id="ARBA00023034"/>
    </source>
</evidence>
<keyword evidence="8" id="KW-0333">Golgi apparatus</keyword>
<keyword evidence="3" id="KW-0328">Glycosyltransferase</keyword>
<dbReference type="eggNOG" id="KOG4748">
    <property type="taxonomic scope" value="Eukaryota"/>
</dbReference>
<dbReference type="HOGENOM" id="CLU_034328_0_0_1"/>
<evidence type="ECO:0000256" key="11">
    <source>
        <dbReference type="SAM" id="MobiDB-lite"/>
    </source>
</evidence>
<evidence type="ECO:0000313" key="13">
    <source>
        <dbReference type="Proteomes" id="UP000017836"/>
    </source>
</evidence>
<dbReference type="Proteomes" id="UP000017836">
    <property type="component" value="Unassembled WGS sequence"/>
</dbReference>
<dbReference type="Pfam" id="PF05637">
    <property type="entry name" value="Glyco_transf_34"/>
    <property type="match status" value="1"/>
</dbReference>
<dbReference type="EMBL" id="KI392088">
    <property type="protein sequence ID" value="ERN18594.1"/>
    <property type="molecule type" value="Genomic_DNA"/>
</dbReference>
<comment type="similarity">
    <text evidence="2">Belongs to the glycosyltransferase 34 family.</text>
</comment>
<keyword evidence="10" id="KW-0325">Glycoprotein</keyword>
<organism evidence="12 13">
    <name type="scientific">Amborella trichopoda</name>
    <dbReference type="NCBI Taxonomy" id="13333"/>
    <lineage>
        <taxon>Eukaryota</taxon>
        <taxon>Viridiplantae</taxon>
        <taxon>Streptophyta</taxon>
        <taxon>Embryophyta</taxon>
        <taxon>Tracheophyta</taxon>
        <taxon>Spermatophyta</taxon>
        <taxon>Magnoliopsida</taxon>
        <taxon>Amborellales</taxon>
        <taxon>Amborellaceae</taxon>
        <taxon>Amborella</taxon>
    </lineage>
</organism>
<name>U5D808_AMBTC</name>
<gene>
    <name evidence="12" type="ORF">AMTR_s00065p00144450</name>
</gene>
<accession>U5D808</accession>
<dbReference type="InterPro" id="IPR008630">
    <property type="entry name" value="Glyco_trans_34"/>
</dbReference>
<keyword evidence="6" id="KW-0735">Signal-anchor</keyword>
<dbReference type="PANTHER" id="PTHR31311">
    <property type="entry name" value="XYLOGLUCAN 6-XYLOSYLTRANSFERASE 5-RELATED-RELATED"/>
    <property type="match status" value="1"/>
</dbReference>
<dbReference type="OrthoDB" id="407658at2759"/>
<comment type="subcellular location">
    <subcellularLocation>
        <location evidence="1">Golgi apparatus membrane</location>
        <topology evidence="1">Single-pass type II membrane protein</topology>
    </subcellularLocation>
</comment>
<keyword evidence="9" id="KW-0472">Membrane</keyword>
<dbReference type="InterPro" id="IPR029044">
    <property type="entry name" value="Nucleotide-diphossugar_trans"/>
</dbReference>
<evidence type="ECO:0000256" key="9">
    <source>
        <dbReference type="ARBA" id="ARBA00023136"/>
    </source>
</evidence>
<dbReference type="KEGG" id="atr:18446961"/>
<dbReference type="Gene3D" id="3.90.550.10">
    <property type="entry name" value="Spore Coat Polysaccharide Biosynthesis Protein SpsA, Chain A"/>
    <property type="match status" value="1"/>
</dbReference>
<keyword evidence="4" id="KW-0808">Transferase</keyword>
<evidence type="ECO:0000313" key="12">
    <source>
        <dbReference type="EMBL" id="ERN18594.1"/>
    </source>
</evidence>
<proteinExistence type="inferred from homology"/>
<evidence type="ECO:0000256" key="5">
    <source>
        <dbReference type="ARBA" id="ARBA00022692"/>
    </source>
</evidence>
<sequence>MASDPSLSSPPPLSSTATAMAKPQNLPPLCLSSRTSKPWLARKCRLKPDHLTDTLIFTGGAMAALLLIYAIYSLCNPTAITTTSFSEVKPQNPNPPLAHDCHHPKLQNPFSTIPTFYDDPNLSYRVEKPIKNWDQNRRQWMEQNPSLSLNSEEKVLLVTGSQAKPCRNPVGDHLLLRFFKNKVDYCRLHGYDIFYNTLLFQPKMFTFWSKIPTVKAAMLAHPEVEWVYWVDSDAAFTDMEFKLPLQKYRDHNLIVHGWDHLVYQNRSWTSLNAGIFLIRNCQWSMDFMEVWASFGPQSPNYEEAGKTQTSVLSDRLFSASDDQSALVYLLLTERDKWGDKIFLENSYYFEGYWVEIIGTYENITRRYEDMEKAQPILRRRKPEKLAMKFGELREPYLKEAGNGRFSWRRPFVTHFTGCQPCSGDHNKIYSGENCWKGMERALNFADNQVLRNFGFVHEDLSDSASVKPLPFDFPASVG</sequence>
<evidence type="ECO:0000256" key="10">
    <source>
        <dbReference type="ARBA" id="ARBA00023180"/>
    </source>
</evidence>
<reference evidence="13" key="1">
    <citation type="journal article" date="2013" name="Science">
        <title>The Amborella genome and the evolution of flowering plants.</title>
        <authorList>
            <consortium name="Amborella Genome Project"/>
        </authorList>
    </citation>
    <scope>NUCLEOTIDE SEQUENCE [LARGE SCALE GENOMIC DNA]</scope>
</reference>
<evidence type="ECO:0000256" key="2">
    <source>
        <dbReference type="ARBA" id="ARBA00005664"/>
    </source>
</evidence>
<dbReference type="Gramene" id="ERN18594">
    <property type="protein sequence ID" value="ERN18594"/>
    <property type="gene ID" value="AMTR_s00065p00144450"/>
</dbReference>